<dbReference type="Gene3D" id="3.40.50.10610">
    <property type="entry name" value="ABC-type transport auxiliary lipoprotein component"/>
    <property type="match status" value="1"/>
</dbReference>
<protein>
    <recommendedName>
        <fullName evidence="3">Penicillin-binding protein activator LpoB</fullName>
    </recommendedName>
</protein>
<dbReference type="AlphaFoldDB" id="A0AAU7KJ72"/>
<gene>
    <name evidence="2" type="ORF">NFG58_00120</name>
</gene>
<evidence type="ECO:0008006" key="3">
    <source>
        <dbReference type="Google" id="ProtNLM"/>
    </source>
</evidence>
<dbReference type="PROSITE" id="PS51257">
    <property type="entry name" value="PROKAR_LIPOPROTEIN"/>
    <property type="match status" value="1"/>
</dbReference>
<feature type="signal peptide" evidence="1">
    <location>
        <begin position="1"/>
        <end position="20"/>
    </location>
</feature>
<organism evidence="2">
    <name type="scientific">Halomonas sp. RT37</name>
    <dbReference type="NCBI Taxonomy" id="2950872"/>
    <lineage>
        <taxon>Bacteria</taxon>
        <taxon>Pseudomonadati</taxon>
        <taxon>Pseudomonadota</taxon>
        <taxon>Gammaproteobacteria</taxon>
        <taxon>Oceanospirillales</taxon>
        <taxon>Halomonadaceae</taxon>
        <taxon>Halomonas</taxon>
    </lineage>
</organism>
<evidence type="ECO:0000313" key="2">
    <source>
        <dbReference type="EMBL" id="XBO71163.1"/>
    </source>
</evidence>
<evidence type="ECO:0000256" key="1">
    <source>
        <dbReference type="SAM" id="SignalP"/>
    </source>
</evidence>
<sequence length="175" mass="18544">MTMRSWLFPLVLSLTLSACASTTQVQTTTPLDASAGWALAPLANHSETPLAGERAQGTLLTLLHRHGVMPLREVPRSGPVNPLALDNGADRQAALGWAQQQELTYVVTGAIDEWHYKTGLDGEPAVGISLQVRDANTGELLWSASGSRGGWGFTTLSGVSSDLMAELVDALPLAR</sequence>
<feature type="chain" id="PRO_5043986218" description="Penicillin-binding protein activator LpoB" evidence="1">
    <location>
        <begin position="21"/>
        <end position="175"/>
    </location>
</feature>
<reference evidence="2" key="1">
    <citation type="submission" date="2022-06" db="EMBL/GenBank/DDBJ databases">
        <title>A novel DMS-producing enzyme.</title>
        <authorList>
            <person name="Zhang Y."/>
        </authorList>
    </citation>
    <scope>NUCLEOTIDE SEQUENCE</scope>
    <source>
        <strain evidence="2">RT37</strain>
    </source>
</reference>
<accession>A0AAU7KJ72</accession>
<name>A0AAU7KJ72_9GAMM</name>
<dbReference type="RefSeq" id="WP_348827358.1">
    <property type="nucleotide sequence ID" value="NZ_CP098827.1"/>
</dbReference>
<keyword evidence="1" id="KW-0732">Signal</keyword>
<proteinExistence type="predicted"/>
<dbReference type="EMBL" id="CP098827">
    <property type="protein sequence ID" value="XBO71163.1"/>
    <property type="molecule type" value="Genomic_DNA"/>
</dbReference>